<dbReference type="KEGG" id="pna:Pnap_4432"/>
<name>A1VVN1_POLNA</name>
<keyword evidence="1" id="KW-0614">Plasmid</keyword>
<geneLocation type="plasmid" evidence="1 2">
    <name>pPNAP01</name>
</geneLocation>
<organism evidence="1 2">
    <name type="scientific">Polaromonas naphthalenivorans (strain CJ2)</name>
    <dbReference type="NCBI Taxonomy" id="365044"/>
    <lineage>
        <taxon>Bacteria</taxon>
        <taxon>Pseudomonadati</taxon>
        <taxon>Pseudomonadota</taxon>
        <taxon>Betaproteobacteria</taxon>
        <taxon>Burkholderiales</taxon>
        <taxon>Comamonadaceae</taxon>
        <taxon>Polaromonas</taxon>
    </lineage>
</organism>
<dbReference type="CDD" id="cd22987">
    <property type="entry name" value="AcrVA2-like"/>
    <property type="match status" value="1"/>
</dbReference>
<dbReference type="InterPro" id="IPR058915">
    <property type="entry name" value="AcrVA2-like"/>
</dbReference>
<dbReference type="HOGENOM" id="CLU_058213_0_0_4"/>
<keyword evidence="2" id="KW-1185">Reference proteome</keyword>
<dbReference type="AlphaFoldDB" id="A1VVN1"/>
<sequence>MMNITPCRPRDHVTAAGRLYPSAWKQSETMRSGRGQGFPDWPAWCFLPIAATQAIVATGAGVDAQWLHVSHPERIPDAARLAGLAGWRMTQGIYRFDPAVYEAVRDTLVAGDIPSDVLYRLPEWCVYIETPNMLLGDVQMHGAFAHLEHDVNTGQPELRFLLDIDEAAGPALMPAVLHLGRWTLADALTRSLNLAAGNAVSAGEQLPNDFAKGMSGVLRPVLEPLLSLLLYLCSQAAEVGDGQRRPANPEPKRVKGGLRLFVAERPTTWDVGVRLGAALRQAYAAEQTGQVAGHVGPRPHIRRAHWHGFRSGAMKRDDGSDIPAAQRPFELRWLPPIAVNVSKPDDLPAVIRLVK</sequence>
<dbReference type="EMBL" id="CP000530">
    <property type="protein sequence ID" value="ABM39709.1"/>
    <property type="molecule type" value="Genomic_DNA"/>
</dbReference>
<proteinExistence type="predicted"/>
<protein>
    <submittedName>
        <fullName evidence="1">Uncharacterized protein</fullName>
    </submittedName>
</protein>
<reference evidence="2" key="1">
    <citation type="journal article" date="2009" name="Environ. Microbiol.">
        <title>The genome of Polaromonas naphthalenivorans strain CJ2, isolated from coal tar-contaminated sediment, reveals physiological and metabolic versatility and evolution through extensive horizontal gene transfer.</title>
        <authorList>
            <person name="Yagi J.M."/>
            <person name="Sims D."/>
            <person name="Brettin T."/>
            <person name="Bruce D."/>
            <person name="Madsen E.L."/>
        </authorList>
    </citation>
    <scope>NUCLEOTIDE SEQUENCE [LARGE SCALE GENOMIC DNA]</scope>
    <source>
        <strain evidence="2">CJ2</strain>
        <plasmid evidence="2">Plasmid pPNAP01</plasmid>
    </source>
</reference>
<accession>A1VVN1</accession>
<evidence type="ECO:0000313" key="2">
    <source>
        <dbReference type="Proteomes" id="UP000000644"/>
    </source>
</evidence>
<dbReference type="Proteomes" id="UP000000644">
    <property type="component" value="Plasmid pPNAP01"/>
</dbReference>
<dbReference type="Pfam" id="PF26125">
    <property type="entry name" value="AcrVA2-like"/>
    <property type="match status" value="1"/>
</dbReference>
<gene>
    <name evidence="1" type="ordered locus">Pnap_4432</name>
</gene>
<evidence type="ECO:0000313" key="1">
    <source>
        <dbReference type="EMBL" id="ABM39709.1"/>
    </source>
</evidence>